<dbReference type="SMART" id="SM00066">
    <property type="entry name" value="GAL4"/>
    <property type="match status" value="1"/>
</dbReference>
<comment type="caution">
    <text evidence="9">The sequence shown here is derived from an EMBL/GenBank/DDBJ whole genome shotgun (WGS) entry which is preliminary data.</text>
</comment>
<keyword evidence="2" id="KW-0479">Metal-binding</keyword>
<keyword evidence="5" id="KW-0804">Transcription</keyword>
<dbReference type="GO" id="GO:0006351">
    <property type="term" value="P:DNA-templated transcription"/>
    <property type="evidence" value="ECO:0007669"/>
    <property type="project" value="InterPro"/>
</dbReference>
<reference evidence="9" key="1">
    <citation type="submission" date="2014-03" db="EMBL/GenBank/DDBJ databases">
        <authorList>
            <person name="Casaregola S."/>
        </authorList>
    </citation>
    <scope>NUCLEOTIDE SEQUENCE [LARGE SCALE GENOMIC DNA]</scope>
    <source>
        <strain evidence="9">CLIB 918</strain>
    </source>
</reference>
<gene>
    <name evidence="9" type="ORF">BN980_GECA03s02848g</name>
</gene>
<evidence type="ECO:0000256" key="6">
    <source>
        <dbReference type="ARBA" id="ARBA00023242"/>
    </source>
</evidence>
<keyword evidence="4" id="KW-0238">DNA-binding</keyword>
<evidence type="ECO:0000256" key="7">
    <source>
        <dbReference type="SAM" id="MobiDB-lite"/>
    </source>
</evidence>
<dbReference type="STRING" id="1173061.A0A0J9X5T6"/>
<dbReference type="GO" id="GO:0045944">
    <property type="term" value="P:positive regulation of transcription by RNA polymerase II"/>
    <property type="evidence" value="ECO:0007669"/>
    <property type="project" value="TreeGrafter"/>
</dbReference>
<dbReference type="GO" id="GO:0008270">
    <property type="term" value="F:zinc ion binding"/>
    <property type="evidence" value="ECO:0007669"/>
    <property type="project" value="InterPro"/>
</dbReference>
<dbReference type="CDD" id="cd00067">
    <property type="entry name" value="GAL4"/>
    <property type="match status" value="1"/>
</dbReference>
<dbReference type="InterPro" id="IPR007219">
    <property type="entry name" value="XnlR_reg_dom"/>
</dbReference>
<dbReference type="PANTHER" id="PTHR47540:SF6">
    <property type="entry name" value="ZN(II)2CYS6 TRANSCRIPTION FACTOR (EUROFUNG)"/>
    <property type="match status" value="1"/>
</dbReference>
<proteinExistence type="predicted"/>
<dbReference type="Proteomes" id="UP000242525">
    <property type="component" value="Unassembled WGS sequence"/>
</dbReference>
<dbReference type="AlphaFoldDB" id="A0A0J9X5T6"/>
<dbReference type="Gene3D" id="4.10.240.10">
    <property type="entry name" value="Zn(2)-C6 fungal-type DNA-binding domain"/>
    <property type="match status" value="1"/>
</dbReference>
<evidence type="ECO:0000313" key="10">
    <source>
        <dbReference type="Proteomes" id="UP000242525"/>
    </source>
</evidence>
<dbReference type="GO" id="GO:0043565">
    <property type="term" value="F:sequence-specific DNA binding"/>
    <property type="evidence" value="ECO:0007669"/>
    <property type="project" value="TreeGrafter"/>
</dbReference>
<comment type="subcellular location">
    <subcellularLocation>
        <location evidence="1">Nucleus</location>
    </subcellularLocation>
</comment>
<evidence type="ECO:0000259" key="8">
    <source>
        <dbReference type="PROSITE" id="PS50048"/>
    </source>
</evidence>
<dbReference type="SMART" id="SM00906">
    <property type="entry name" value="Fungal_trans"/>
    <property type="match status" value="1"/>
</dbReference>
<organism evidence="9 10">
    <name type="scientific">Geotrichum candidum</name>
    <name type="common">Oospora lactis</name>
    <name type="synonym">Dipodascus geotrichum</name>
    <dbReference type="NCBI Taxonomy" id="1173061"/>
    <lineage>
        <taxon>Eukaryota</taxon>
        <taxon>Fungi</taxon>
        <taxon>Dikarya</taxon>
        <taxon>Ascomycota</taxon>
        <taxon>Saccharomycotina</taxon>
        <taxon>Dipodascomycetes</taxon>
        <taxon>Dipodascales</taxon>
        <taxon>Dipodascaceae</taxon>
        <taxon>Geotrichum</taxon>
    </lineage>
</organism>
<feature type="compositionally biased region" description="Low complexity" evidence="7">
    <location>
        <begin position="76"/>
        <end position="96"/>
    </location>
</feature>
<dbReference type="GO" id="GO:0005634">
    <property type="term" value="C:nucleus"/>
    <property type="evidence" value="ECO:0007669"/>
    <property type="project" value="UniProtKB-SubCell"/>
</dbReference>
<dbReference type="GO" id="GO:0000981">
    <property type="term" value="F:DNA-binding transcription factor activity, RNA polymerase II-specific"/>
    <property type="evidence" value="ECO:0007669"/>
    <property type="project" value="InterPro"/>
</dbReference>
<keyword evidence="10" id="KW-1185">Reference proteome</keyword>
<dbReference type="InterPro" id="IPR051711">
    <property type="entry name" value="Stress_Response_Reg"/>
</dbReference>
<dbReference type="PANTHER" id="PTHR47540">
    <property type="entry name" value="THIAMINE REPRESSIBLE GENES REGULATORY PROTEIN THI5"/>
    <property type="match status" value="1"/>
</dbReference>
<name>A0A0J9X5T6_GEOCN</name>
<evidence type="ECO:0000256" key="4">
    <source>
        <dbReference type="ARBA" id="ARBA00023125"/>
    </source>
</evidence>
<dbReference type="PROSITE" id="PS50048">
    <property type="entry name" value="ZN2_CY6_FUNGAL_2"/>
    <property type="match status" value="1"/>
</dbReference>
<dbReference type="EMBL" id="CCBN010000003">
    <property type="protein sequence ID" value="CDO52497.1"/>
    <property type="molecule type" value="Genomic_DNA"/>
</dbReference>
<evidence type="ECO:0000256" key="3">
    <source>
        <dbReference type="ARBA" id="ARBA00023015"/>
    </source>
</evidence>
<dbReference type="InterPro" id="IPR001138">
    <property type="entry name" value="Zn2Cys6_DnaBD"/>
</dbReference>
<dbReference type="Pfam" id="PF04082">
    <property type="entry name" value="Fungal_trans"/>
    <property type="match status" value="1"/>
</dbReference>
<dbReference type="Pfam" id="PF00172">
    <property type="entry name" value="Zn_clus"/>
    <property type="match status" value="1"/>
</dbReference>
<evidence type="ECO:0000256" key="2">
    <source>
        <dbReference type="ARBA" id="ARBA00022723"/>
    </source>
</evidence>
<dbReference type="CDD" id="cd12148">
    <property type="entry name" value="fungal_TF_MHR"/>
    <property type="match status" value="1"/>
</dbReference>
<sequence length="534" mass="59927">MSPQFPALKESAIRAPVACQRCRRNHKKCAGGTPCPSCAKSKQECIYTEGEKKIVVTLKYLQALQAEVAELKRTASADNNGNNSNYGSSSNRANSNTKTSNSNMPGKRPTTVAAAPAKDKRSVKKARLSRNDKVVTGGGSLNDIAEEINRFLPTASVHFHEFDQTPTKSSKSSPVVTVLRRYNGNSFSIIRTSIGSAGEKNTSEIALLFPTRERAMQCFQAFNFFLGTCFYFVNPGRFRHALEQTYELSNGSERPLETEHVLFYGCFLLVMAIGEMYLADRGRLTLGSVFPGYNYFEQVGPLVDVAFEGIKSGVCVVDTVQTLLLYAFYYQIIDSSSGHYLIAGVTIRTALVLEMNKEHGKDAKHLSRSELEHRRRLWWTLYVVDRYCCAKMGFPLSISDESITTELPADLPAKDQSQNDPDNVDEFPDADYLVSFIKISQISSSIVTNLYHNKEQADLIPVMLELLSEIDAWRHNLPDSLKVNYQKKGILDTTRTIVSIHSKYFQCINITIRPILLYFVRQRLHTLRTKKIAT</sequence>
<evidence type="ECO:0000313" key="9">
    <source>
        <dbReference type="EMBL" id="CDO52497.1"/>
    </source>
</evidence>
<evidence type="ECO:0000256" key="1">
    <source>
        <dbReference type="ARBA" id="ARBA00004123"/>
    </source>
</evidence>
<feature type="region of interest" description="Disordered" evidence="7">
    <location>
        <begin position="75"/>
        <end position="128"/>
    </location>
</feature>
<dbReference type="PROSITE" id="PS00463">
    <property type="entry name" value="ZN2_CY6_FUNGAL_1"/>
    <property type="match status" value="1"/>
</dbReference>
<evidence type="ECO:0000256" key="5">
    <source>
        <dbReference type="ARBA" id="ARBA00023163"/>
    </source>
</evidence>
<dbReference type="OrthoDB" id="2110361at2759"/>
<feature type="domain" description="Zn(2)-C6 fungal-type" evidence="8">
    <location>
        <begin position="18"/>
        <end position="47"/>
    </location>
</feature>
<keyword evidence="6" id="KW-0539">Nucleus</keyword>
<protein>
    <submittedName>
        <fullName evidence="9">Similar to Saccharomyces cerevisiae YKL015W PUT3 Transcriptional activator of proline utilization genes</fullName>
    </submittedName>
</protein>
<keyword evidence="3" id="KW-0805">Transcription regulation</keyword>
<accession>A0A0J9X5T6</accession>
<dbReference type="SUPFAM" id="SSF57701">
    <property type="entry name" value="Zn2/Cys6 DNA-binding domain"/>
    <property type="match status" value="1"/>
</dbReference>
<dbReference type="InterPro" id="IPR036864">
    <property type="entry name" value="Zn2-C6_fun-type_DNA-bd_sf"/>
</dbReference>